<evidence type="ECO:0000259" key="6">
    <source>
        <dbReference type="Pfam" id="PF04357"/>
    </source>
</evidence>
<evidence type="ECO:0000313" key="8">
    <source>
        <dbReference type="Proteomes" id="UP001073227"/>
    </source>
</evidence>
<organism evidence="7 8">
    <name type="scientific">Hoeflea algicola</name>
    <dbReference type="NCBI Taxonomy" id="2983763"/>
    <lineage>
        <taxon>Bacteria</taxon>
        <taxon>Pseudomonadati</taxon>
        <taxon>Pseudomonadota</taxon>
        <taxon>Alphaproteobacteria</taxon>
        <taxon>Hyphomicrobiales</taxon>
        <taxon>Rhizobiaceae</taxon>
        <taxon>Hoeflea</taxon>
    </lineage>
</organism>
<gene>
    <name evidence="7" type="ORF">OEG84_05435</name>
</gene>
<name>A0ABT3Z7A0_9HYPH</name>
<evidence type="ECO:0000256" key="3">
    <source>
        <dbReference type="ARBA" id="ARBA00022989"/>
    </source>
</evidence>
<dbReference type="InterPro" id="IPR007452">
    <property type="entry name" value="TamB_C"/>
</dbReference>
<keyword evidence="2 5" id="KW-0812">Transmembrane</keyword>
<protein>
    <submittedName>
        <fullName evidence="7">Translocation/assembly module TamB domain-containing protein</fullName>
    </submittedName>
</protein>
<comment type="subcellular location">
    <subcellularLocation>
        <location evidence="1">Membrane</location>
        <topology evidence="1">Single-pass membrane protein</topology>
    </subcellularLocation>
</comment>
<dbReference type="RefSeq" id="WP_267652780.1">
    <property type="nucleotide sequence ID" value="NZ_JAOVZR010000001.1"/>
</dbReference>
<comment type="caution">
    <text evidence="7">The sequence shown here is derived from an EMBL/GenBank/DDBJ whole genome shotgun (WGS) entry which is preliminary data.</text>
</comment>
<reference evidence="7" key="1">
    <citation type="submission" date="2022-10" db="EMBL/GenBank/DDBJ databases">
        <title>Hoeflea sp. G2-23, isolated from marine algae.</title>
        <authorList>
            <person name="Kristyanto S."/>
            <person name="Kim J.M."/>
            <person name="Jeon C.O."/>
        </authorList>
    </citation>
    <scope>NUCLEOTIDE SEQUENCE</scope>
    <source>
        <strain evidence="7">G2-23</strain>
    </source>
</reference>
<dbReference type="Pfam" id="PF04357">
    <property type="entry name" value="TamB"/>
    <property type="match status" value="1"/>
</dbReference>
<evidence type="ECO:0000256" key="1">
    <source>
        <dbReference type="ARBA" id="ARBA00004167"/>
    </source>
</evidence>
<dbReference type="PANTHER" id="PTHR36985:SF1">
    <property type="entry name" value="TRANSLOCATION AND ASSEMBLY MODULE SUBUNIT TAMB"/>
    <property type="match status" value="1"/>
</dbReference>
<feature type="domain" description="Translocation and assembly module TamB C-terminal" evidence="6">
    <location>
        <begin position="1049"/>
        <end position="1397"/>
    </location>
</feature>
<sequence length="1397" mass="141902">MTAATTSKRRPGVFWRAARWFIILILVIAAFLILLVSTTPGGRLIVLTLNRLGSGAEQSVEIDRIDGLLSGSTSIGHVLVKDAEGEPWLLIKGIKIDWSPLALLSAGLAIDDLTIERVELARLPKPAEKQDEVSSELVLPLALDIKRLSAPDILLGEPVAGRVARLEAKGSLQVDASVSTALADLVVKRIDGVGGELTVDADYRKGEDLLNVSAKLSEPPGGVLAHLLQLAPQDAISVSATSQGTLADWKLNVAGTINDEIVAEAHLQLIAGEAGEAVSLQAEGAFEQFLPPTLSQIVAGRSALSLEGVIEPDRSGAVIDIFTFASARLSAEGRGRVALEGEVDLTASISPQPGAGMLSFGTDGAQVSLSVPEAEMRVSGNAEEASIHLVASTARIEGADFSADEVSAVVDFGQFSMATRSGEGTIKLDIGAVGSTNEIVARAVAGGVNVSGAVALAEDGSVSSDKITLKSGVTNVALEDITVGTAGDLAARLSGAVRSAVLSDQAGGVLGEELKFIAEVVRDDVGSVSVRDFQLSSQFATASGGVALDSDGQIAGDVEAELSNLAGFNTAVSGGLKLSATLSGQSSAPAFEAKLSGNALAVQGRDLSGLLLEASGVADTAAPQADIELSGTLDGQPIAGTARLAQAGGVVQIDPLRLQVADNLISGTLVLDETYRPKGTIELDLKGIGPLAALALQNISGNGGGTIKFDVRDSRSLADIALDFPKLSGEGYAVRDARIALSVDDLMGTPSPVGTLDVASVKAGETDVSGLRVEFSQAQGWTVFDAKAQAAGFPVALKGRVRPGEAGTELEFESGRTAYQGLAITLSDPARVVIRDGVANIERLAISPGGGRIAVSGTAGEKLDIVADLSGLPLASANAVAPGAGLSGTLSGQVKIGGTGAAPVVSYDLNVSNLRAAAASSVADVPLAVTATGGLQGGRLSFNARAEGSGLSFTATGGLDTAGAKQLSANINGTVPFSLLSRQLAAQGLALSGAANADISISGTAAAPQIAGTISTSDARLVDGRSGLAIDKLTAEVGLTPGQASIRSLSGTLSSGGQISGSGTIGIQPGSGYPADLKLKVMRGRYADGQMVATRFDADLALSGALLERPSLSGTVQLDETTITVPDSLPASISQLDVTHKNASAAVEAQSERLSADAGGGGSGGLGLDLTVRATRIFVRGRGMDVELAGSVRLSGSSNSPSAAGGFELERGRLSILGKRLDFDRGKIGFAGSMVPVLDFAASNRAGSTTVTVLVTGPADRPEFSFTSSPELPEDEVLALLIFGRSLNDLSAIQIAQLAEAAGQLTGVVKGGGLVEKLRRATGVDDIDVRTDEDTGETSLGVGKYLNDRTYLGLESGTGAGSSKARIDLDIGRGVKLRGEAGADGETKGGIFFEREY</sequence>
<dbReference type="Proteomes" id="UP001073227">
    <property type="component" value="Unassembled WGS sequence"/>
</dbReference>
<dbReference type="EMBL" id="JAOVZR010000001">
    <property type="protein sequence ID" value="MCY0147171.1"/>
    <property type="molecule type" value="Genomic_DNA"/>
</dbReference>
<proteinExistence type="predicted"/>
<evidence type="ECO:0000313" key="7">
    <source>
        <dbReference type="EMBL" id="MCY0147171.1"/>
    </source>
</evidence>
<keyword evidence="8" id="KW-1185">Reference proteome</keyword>
<evidence type="ECO:0000256" key="5">
    <source>
        <dbReference type="SAM" id="Phobius"/>
    </source>
</evidence>
<keyword evidence="3 5" id="KW-1133">Transmembrane helix</keyword>
<evidence type="ECO:0000256" key="4">
    <source>
        <dbReference type="ARBA" id="ARBA00023136"/>
    </source>
</evidence>
<feature type="transmembrane region" description="Helical" evidence="5">
    <location>
        <begin position="17"/>
        <end position="36"/>
    </location>
</feature>
<evidence type="ECO:0000256" key="2">
    <source>
        <dbReference type="ARBA" id="ARBA00022692"/>
    </source>
</evidence>
<keyword evidence="4 5" id="KW-0472">Membrane</keyword>
<accession>A0ABT3Z7A0</accession>
<dbReference type="PANTHER" id="PTHR36985">
    <property type="entry name" value="TRANSLOCATION AND ASSEMBLY MODULE SUBUNIT TAMB"/>
    <property type="match status" value="1"/>
</dbReference>